<keyword evidence="2" id="KW-0472">Membrane</keyword>
<evidence type="ECO:0000313" key="4">
    <source>
        <dbReference type="Proteomes" id="UP000215059"/>
    </source>
</evidence>
<dbReference type="RefSeq" id="WP_094253245.1">
    <property type="nucleotide sequence ID" value="NZ_JBHLXL010000003.1"/>
</dbReference>
<accession>A0A235F6S2</accession>
<keyword evidence="2" id="KW-1133">Transmembrane helix</keyword>
<dbReference type="PANTHER" id="PTHR40027:SF1">
    <property type="entry name" value="CELL DIVISION PROTEIN DIVIC"/>
    <property type="match status" value="1"/>
</dbReference>
<dbReference type="GO" id="GO:0051301">
    <property type="term" value="P:cell division"/>
    <property type="evidence" value="ECO:0007669"/>
    <property type="project" value="InterPro"/>
</dbReference>
<feature type="coiled-coil region" evidence="1">
    <location>
        <begin position="55"/>
        <end position="96"/>
    </location>
</feature>
<feature type="transmembrane region" description="Helical" evidence="2">
    <location>
        <begin position="37"/>
        <end position="56"/>
    </location>
</feature>
<dbReference type="EMBL" id="NOII01000007">
    <property type="protein sequence ID" value="OYD56990.1"/>
    <property type="molecule type" value="Genomic_DNA"/>
</dbReference>
<dbReference type="Pfam" id="PF04977">
    <property type="entry name" value="DivIC"/>
    <property type="match status" value="1"/>
</dbReference>
<sequence>MIQRPKKITEIHSGYVQEQELQQKVLAKRKRGLYRRLTVFLTVFSFLAFFVVSTIASQLSTIDEQKQEEKELQQELKTVRKEKEQLKDEVNKLNDVEYIGEILRRDFFMSKPGETIFKLPESKSD</sequence>
<keyword evidence="1" id="KW-0175">Coiled coil</keyword>
<proteinExistence type="predicted"/>
<name>A0A235F6S2_9BACL</name>
<dbReference type="InterPro" id="IPR007060">
    <property type="entry name" value="FtsL/DivIC"/>
</dbReference>
<dbReference type="InterPro" id="IPR039076">
    <property type="entry name" value="DivIC"/>
</dbReference>
<keyword evidence="4" id="KW-1185">Reference proteome</keyword>
<dbReference type="OrthoDB" id="2991180at2"/>
<gene>
    <name evidence="3" type="ORF">CGZ90_14480</name>
</gene>
<evidence type="ECO:0000256" key="1">
    <source>
        <dbReference type="SAM" id="Coils"/>
    </source>
</evidence>
<dbReference type="Proteomes" id="UP000215059">
    <property type="component" value="Unassembled WGS sequence"/>
</dbReference>
<dbReference type="AlphaFoldDB" id="A0A235F6S2"/>
<evidence type="ECO:0008006" key="5">
    <source>
        <dbReference type="Google" id="ProtNLM"/>
    </source>
</evidence>
<keyword evidence="2" id="KW-0812">Transmembrane</keyword>
<comment type="caution">
    <text evidence="3">The sequence shown here is derived from an EMBL/GenBank/DDBJ whole genome shotgun (WGS) entry which is preliminary data.</text>
</comment>
<evidence type="ECO:0000313" key="3">
    <source>
        <dbReference type="EMBL" id="OYD56990.1"/>
    </source>
</evidence>
<evidence type="ECO:0000256" key="2">
    <source>
        <dbReference type="SAM" id="Phobius"/>
    </source>
</evidence>
<dbReference type="PANTHER" id="PTHR40027">
    <property type="entry name" value="CELL DIVISION PROTEIN DIVIC"/>
    <property type="match status" value="1"/>
</dbReference>
<organism evidence="3 4">
    <name type="scientific">Fictibacillus aquaticus</name>
    <dbReference type="NCBI Taxonomy" id="2021314"/>
    <lineage>
        <taxon>Bacteria</taxon>
        <taxon>Bacillati</taxon>
        <taxon>Bacillota</taxon>
        <taxon>Bacilli</taxon>
        <taxon>Bacillales</taxon>
        <taxon>Fictibacillaceae</taxon>
        <taxon>Fictibacillus</taxon>
    </lineage>
</organism>
<protein>
    <recommendedName>
        <fullName evidence="5">Cell division protein DIVIC</fullName>
    </recommendedName>
</protein>
<reference evidence="3 4" key="1">
    <citation type="submission" date="2017-07" db="EMBL/GenBank/DDBJ databases">
        <title>Fictibacillus sp. nov. GDSW-R2A3 Genome sequencing and assembly.</title>
        <authorList>
            <person name="Mayilraj S."/>
        </authorList>
    </citation>
    <scope>NUCLEOTIDE SEQUENCE [LARGE SCALE GENOMIC DNA]</scope>
    <source>
        <strain evidence="3 4">GDSW-R2A3</strain>
    </source>
</reference>